<accession>A0ABX1RCM9</accession>
<evidence type="ECO:0000256" key="3">
    <source>
        <dbReference type="ARBA" id="ARBA00023163"/>
    </source>
</evidence>
<evidence type="ECO:0000313" key="6">
    <source>
        <dbReference type="EMBL" id="NMH78132.1"/>
    </source>
</evidence>
<dbReference type="EMBL" id="JAAXKY010000037">
    <property type="protein sequence ID" value="NMH78132.1"/>
    <property type="molecule type" value="Genomic_DNA"/>
</dbReference>
<dbReference type="InterPro" id="IPR001647">
    <property type="entry name" value="HTH_TetR"/>
</dbReference>
<feature type="DNA-binding region" description="H-T-H motif" evidence="4">
    <location>
        <begin position="33"/>
        <end position="52"/>
    </location>
</feature>
<evidence type="ECO:0000256" key="2">
    <source>
        <dbReference type="ARBA" id="ARBA00023125"/>
    </source>
</evidence>
<dbReference type="InterPro" id="IPR036271">
    <property type="entry name" value="Tet_transcr_reg_TetR-rel_C_sf"/>
</dbReference>
<evidence type="ECO:0000259" key="5">
    <source>
        <dbReference type="PROSITE" id="PS50977"/>
    </source>
</evidence>
<name>A0ABX1RCM9_9PSEU</name>
<protein>
    <submittedName>
        <fullName evidence="6">TetR/AcrR family transcriptional regulator</fullName>
    </submittedName>
</protein>
<dbReference type="PANTHER" id="PTHR47506:SF7">
    <property type="entry name" value="TRANSCRIPTIONAL REGULATORY PROTEIN"/>
    <property type="match status" value="1"/>
</dbReference>
<evidence type="ECO:0000313" key="7">
    <source>
        <dbReference type="Proteomes" id="UP001296706"/>
    </source>
</evidence>
<dbReference type="PRINTS" id="PR00455">
    <property type="entry name" value="HTHTETR"/>
</dbReference>
<dbReference type="Gene3D" id="1.10.357.10">
    <property type="entry name" value="Tetracycline Repressor, domain 2"/>
    <property type="match status" value="1"/>
</dbReference>
<dbReference type="InterPro" id="IPR009057">
    <property type="entry name" value="Homeodomain-like_sf"/>
</dbReference>
<dbReference type="PANTHER" id="PTHR47506">
    <property type="entry name" value="TRANSCRIPTIONAL REGULATORY PROTEIN"/>
    <property type="match status" value="1"/>
</dbReference>
<dbReference type="Pfam" id="PF00440">
    <property type="entry name" value="TetR_N"/>
    <property type="match status" value="1"/>
</dbReference>
<sequence length="197" mass="21270">MGRVSRAVADQHREQVVAAAARLLRERGLEGVSVAEIMAEVGLTTGGFYRQFDSKDALAAEAIGEAFNETLGTMAGFVDQHRDDRERARQELADFYLSAESRDFPGSSCPSTAFGSDVAREEPTSPLRAAYVEGVRRFIEVLAGFDDDNDAAAARRDHILTLCTLVGALHLARGTAGDPLSDEILDSARAYLLRAGH</sequence>
<dbReference type="PROSITE" id="PS50977">
    <property type="entry name" value="HTH_TETR_2"/>
    <property type="match status" value="1"/>
</dbReference>
<dbReference type="SUPFAM" id="SSF46689">
    <property type="entry name" value="Homeodomain-like"/>
    <property type="match status" value="1"/>
</dbReference>
<keyword evidence="1" id="KW-0805">Transcription regulation</keyword>
<keyword evidence="2 4" id="KW-0238">DNA-binding</keyword>
<dbReference type="Gene3D" id="1.10.10.60">
    <property type="entry name" value="Homeodomain-like"/>
    <property type="match status" value="1"/>
</dbReference>
<dbReference type="SUPFAM" id="SSF48498">
    <property type="entry name" value="Tetracyclin repressor-like, C-terminal domain"/>
    <property type="match status" value="1"/>
</dbReference>
<organism evidence="6 7">
    <name type="scientific">Pseudonocardia xinjiangensis</name>
    <dbReference type="NCBI Taxonomy" id="75289"/>
    <lineage>
        <taxon>Bacteria</taxon>
        <taxon>Bacillati</taxon>
        <taxon>Actinomycetota</taxon>
        <taxon>Actinomycetes</taxon>
        <taxon>Pseudonocardiales</taxon>
        <taxon>Pseudonocardiaceae</taxon>
        <taxon>Pseudonocardia</taxon>
    </lineage>
</organism>
<gene>
    <name evidence="6" type="ORF">HF577_13690</name>
</gene>
<evidence type="ECO:0000256" key="4">
    <source>
        <dbReference type="PROSITE-ProRule" id="PRU00335"/>
    </source>
</evidence>
<comment type="caution">
    <text evidence="6">The sequence shown here is derived from an EMBL/GenBank/DDBJ whole genome shotgun (WGS) entry which is preliminary data.</text>
</comment>
<evidence type="ECO:0000256" key="1">
    <source>
        <dbReference type="ARBA" id="ARBA00023015"/>
    </source>
</evidence>
<proteinExistence type="predicted"/>
<reference evidence="6 7" key="1">
    <citation type="submission" date="2020-04" db="EMBL/GenBank/DDBJ databases">
        <authorList>
            <person name="Klaysubun C."/>
            <person name="Duangmal K."/>
            <person name="Lipun K."/>
        </authorList>
    </citation>
    <scope>NUCLEOTIDE SEQUENCE [LARGE SCALE GENOMIC DNA]</scope>
    <source>
        <strain evidence="6 7">JCM 11839</strain>
    </source>
</reference>
<dbReference type="Proteomes" id="UP001296706">
    <property type="component" value="Unassembled WGS sequence"/>
</dbReference>
<feature type="domain" description="HTH tetR-type" evidence="5">
    <location>
        <begin position="10"/>
        <end position="70"/>
    </location>
</feature>
<keyword evidence="7" id="KW-1185">Reference proteome</keyword>
<keyword evidence="3" id="KW-0804">Transcription</keyword>